<accession>A0A5C3EQT2</accession>
<protein>
    <submittedName>
        <fullName evidence="2">Uncharacterized protein</fullName>
    </submittedName>
</protein>
<feature type="compositionally biased region" description="Basic residues" evidence="1">
    <location>
        <begin position="23"/>
        <end position="32"/>
    </location>
</feature>
<dbReference type="Proteomes" id="UP000324022">
    <property type="component" value="Unassembled WGS sequence"/>
</dbReference>
<gene>
    <name evidence="2" type="ORF">UTRI_04244</name>
</gene>
<dbReference type="PRINTS" id="PR01217">
    <property type="entry name" value="PRICHEXTENSN"/>
</dbReference>
<sequence>MTPPVRTPPSSSSAAPAADPTPSKRRRITLRLRPRDASTSATQGTPIRATPPPPRHNASPLTPADRLFLGDSTAQSPVYEPTSPGAFALQSDLWADAAPPPFPLRSPDYTPTSPTAAGLAAALANMDDDQRLRDKRRRLAVGLSREAQESRWGGVYWTPPPEPAAGPHDDPPVQPTAPASPVPRAATPVYQRDVQRLTPPRRDQEARTPSPPPPSYHVPTHAELAGWTEQHEVVDLLVRVAKGRYPRDWNVWPGSLAEQRLQRIVMKRLTEACMPWPSWQCRHCSDLGVPCFPSAFANPYGERSRKPRTCTTCYLADRGRCVRNIPAFPGLEYLGDGTPSGQPGGRTRVERANLTTVGAHGPGWVRSYDRTQDPTSTVAWGVAMGRLYRMANRRLVQPLLRLVETFVSRWDSLYSERQPHESTTESGGPPDPLEEWVYPTDMDPSNYIDM</sequence>
<evidence type="ECO:0000313" key="3">
    <source>
        <dbReference type="Proteomes" id="UP000324022"/>
    </source>
</evidence>
<feature type="compositionally biased region" description="Low complexity" evidence="1">
    <location>
        <begin position="8"/>
        <end position="21"/>
    </location>
</feature>
<keyword evidence="3" id="KW-1185">Reference proteome</keyword>
<dbReference type="EMBL" id="OOIN01000047">
    <property type="protein sequence ID" value="SPO32500.1"/>
    <property type="molecule type" value="Genomic_DNA"/>
</dbReference>
<evidence type="ECO:0000313" key="2">
    <source>
        <dbReference type="EMBL" id="SPO32500.1"/>
    </source>
</evidence>
<organism evidence="2 3">
    <name type="scientific">Ustilago trichophora</name>
    <dbReference type="NCBI Taxonomy" id="86804"/>
    <lineage>
        <taxon>Eukaryota</taxon>
        <taxon>Fungi</taxon>
        <taxon>Dikarya</taxon>
        <taxon>Basidiomycota</taxon>
        <taxon>Ustilaginomycotina</taxon>
        <taxon>Ustilaginomycetes</taxon>
        <taxon>Ustilaginales</taxon>
        <taxon>Ustilaginaceae</taxon>
        <taxon>Ustilago</taxon>
    </lineage>
</organism>
<reference evidence="2 3" key="1">
    <citation type="submission" date="2018-03" db="EMBL/GenBank/DDBJ databases">
        <authorList>
            <person name="Guldener U."/>
        </authorList>
    </citation>
    <scope>NUCLEOTIDE SEQUENCE [LARGE SCALE GENOMIC DNA]</scope>
    <source>
        <strain evidence="2 3">NBRC100155</strain>
    </source>
</reference>
<proteinExistence type="predicted"/>
<feature type="region of interest" description="Disordered" evidence="1">
    <location>
        <begin position="415"/>
        <end position="450"/>
    </location>
</feature>
<feature type="region of interest" description="Disordered" evidence="1">
    <location>
        <begin position="1"/>
        <end position="132"/>
    </location>
</feature>
<feature type="region of interest" description="Disordered" evidence="1">
    <location>
        <begin position="152"/>
        <end position="220"/>
    </location>
</feature>
<dbReference type="OrthoDB" id="2547101at2759"/>
<dbReference type="AlphaFoldDB" id="A0A5C3EQT2"/>
<evidence type="ECO:0000256" key="1">
    <source>
        <dbReference type="SAM" id="MobiDB-lite"/>
    </source>
</evidence>
<feature type="compositionally biased region" description="Pro residues" evidence="1">
    <location>
        <begin position="172"/>
        <end position="181"/>
    </location>
</feature>
<name>A0A5C3EQT2_9BASI</name>